<name>A0ABU8JAS8_9GAMM</name>
<gene>
    <name evidence="1" type="ORF">WAT24_06585</name>
</gene>
<organism evidence="1 2">
    <name type="scientific">Fulvimonas yonginensis</name>
    <dbReference type="NCBI Taxonomy" id="1495200"/>
    <lineage>
        <taxon>Bacteria</taxon>
        <taxon>Pseudomonadati</taxon>
        <taxon>Pseudomonadota</taxon>
        <taxon>Gammaproteobacteria</taxon>
        <taxon>Lysobacterales</taxon>
        <taxon>Rhodanobacteraceae</taxon>
        <taxon>Fulvimonas</taxon>
    </lineage>
</organism>
<comment type="caution">
    <text evidence="1">The sequence shown here is derived from an EMBL/GenBank/DDBJ whole genome shotgun (WGS) entry which is preliminary data.</text>
</comment>
<sequence length="98" mass="11496">MPNYTSDQDLEVGEEEVTPELLDRYRVVSATAGDRSYVPLRPDRRLGRLYHRDTEPEVTQPLPTLWIRVPDYEDETLARLQELIARSDERRLGVWAIE</sequence>
<keyword evidence="2" id="KW-1185">Reference proteome</keyword>
<reference evidence="1 2" key="1">
    <citation type="journal article" date="2014" name="Int. J. Syst. Evol. Microbiol.">
        <title>Fulvimonas yonginensis sp. nov., isolated from greenhouse soil, and emended description of the genus Fulvimonas.</title>
        <authorList>
            <person name="Ahn J.H."/>
            <person name="Kim S.J."/>
            <person name="Weon H.Y."/>
            <person name="Hong S.B."/>
            <person name="Seok S.J."/>
            <person name="Kwon S.W."/>
        </authorList>
    </citation>
    <scope>NUCLEOTIDE SEQUENCE [LARGE SCALE GENOMIC DNA]</scope>
    <source>
        <strain evidence="1 2">KACC 16952</strain>
    </source>
</reference>
<protein>
    <submittedName>
        <fullName evidence="1">Uncharacterized protein</fullName>
    </submittedName>
</protein>
<dbReference type="RefSeq" id="WP_336807037.1">
    <property type="nucleotide sequence ID" value="NZ_JBBBNY010000003.1"/>
</dbReference>
<evidence type="ECO:0000313" key="2">
    <source>
        <dbReference type="Proteomes" id="UP001381174"/>
    </source>
</evidence>
<evidence type="ECO:0000313" key="1">
    <source>
        <dbReference type="EMBL" id="MEI7036420.1"/>
    </source>
</evidence>
<dbReference type="Proteomes" id="UP001381174">
    <property type="component" value="Unassembled WGS sequence"/>
</dbReference>
<accession>A0ABU8JAS8</accession>
<dbReference type="EMBL" id="JBBBNY010000003">
    <property type="protein sequence ID" value="MEI7036420.1"/>
    <property type="molecule type" value="Genomic_DNA"/>
</dbReference>
<proteinExistence type="predicted"/>